<organism evidence="3 4">
    <name type="scientific">Paraburkholderia bryophila</name>
    <dbReference type="NCBI Taxonomy" id="420952"/>
    <lineage>
        <taxon>Bacteria</taxon>
        <taxon>Pseudomonadati</taxon>
        <taxon>Pseudomonadota</taxon>
        <taxon>Betaproteobacteria</taxon>
        <taxon>Burkholderiales</taxon>
        <taxon>Burkholderiaceae</taxon>
        <taxon>Paraburkholderia</taxon>
    </lineage>
</organism>
<dbReference type="Proteomes" id="UP000248918">
    <property type="component" value="Unassembled WGS sequence"/>
</dbReference>
<feature type="domain" description="T6SS Tle3 phospholipase effector alpha/beta" evidence="2">
    <location>
        <begin position="72"/>
        <end position="422"/>
    </location>
</feature>
<feature type="compositionally biased region" description="Low complexity" evidence="1">
    <location>
        <begin position="1"/>
        <end position="15"/>
    </location>
</feature>
<feature type="region of interest" description="Disordered" evidence="1">
    <location>
        <begin position="573"/>
        <end position="606"/>
    </location>
</feature>
<dbReference type="InterPro" id="IPR056221">
    <property type="entry name" value="Tle3_ab_dom"/>
</dbReference>
<comment type="caution">
    <text evidence="3">The sequence shown here is derived from an EMBL/GenBank/DDBJ whole genome shotgun (WGS) entry which is preliminary data.</text>
</comment>
<feature type="region of interest" description="Disordered" evidence="1">
    <location>
        <begin position="1"/>
        <end position="47"/>
    </location>
</feature>
<dbReference type="AlphaFoldDB" id="A0A329C3I6"/>
<reference evidence="3 4" key="1">
    <citation type="submission" date="2018-06" db="EMBL/GenBank/DDBJ databases">
        <title>Genomic Encyclopedia of Type Strains, Phase III (KMG-III): the genomes of soil and plant-associated and newly described type strains.</title>
        <authorList>
            <person name="Whitman W."/>
        </authorList>
    </citation>
    <scope>NUCLEOTIDE SEQUENCE [LARGE SCALE GENOMIC DNA]</scope>
    <source>
        <strain evidence="3 4">LMG 23644</strain>
    </source>
</reference>
<proteinExistence type="predicted"/>
<gene>
    <name evidence="3" type="ORF">BX591_11199</name>
</gene>
<dbReference type="SUPFAM" id="SSF53474">
    <property type="entry name" value="alpha/beta-Hydrolases"/>
    <property type="match status" value="1"/>
</dbReference>
<name>A0A329C3I6_9BURK</name>
<protein>
    <recommendedName>
        <fullName evidence="2">T6SS Tle3 phospholipase effector alpha/beta domain-containing protein</fullName>
    </recommendedName>
</protein>
<dbReference type="Pfam" id="PF24322">
    <property type="entry name" value="Tle3"/>
    <property type="match status" value="1"/>
</dbReference>
<feature type="compositionally biased region" description="Low complexity" evidence="1">
    <location>
        <begin position="34"/>
        <end position="43"/>
    </location>
</feature>
<dbReference type="EMBL" id="QLTK01000011">
    <property type="protein sequence ID" value="RAS28820.1"/>
    <property type="molecule type" value="Genomic_DNA"/>
</dbReference>
<dbReference type="InterPro" id="IPR029058">
    <property type="entry name" value="AB_hydrolase_fold"/>
</dbReference>
<dbReference type="RefSeq" id="WP_244147044.1">
    <property type="nucleotide sequence ID" value="NZ_CADFFP010000014.1"/>
</dbReference>
<evidence type="ECO:0000256" key="1">
    <source>
        <dbReference type="SAM" id="MobiDB-lite"/>
    </source>
</evidence>
<accession>A0A329C3I6</accession>
<feature type="compositionally biased region" description="Basic and acidic residues" evidence="1">
    <location>
        <begin position="588"/>
        <end position="599"/>
    </location>
</feature>
<evidence type="ECO:0000313" key="4">
    <source>
        <dbReference type="Proteomes" id="UP000248918"/>
    </source>
</evidence>
<evidence type="ECO:0000259" key="2">
    <source>
        <dbReference type="Pfam" id="PF24322"/>
    </source>
</evidence>
<sequence>MTDATATTPGTPGSDQTAPAADNDAGALDPRTPAASSASASDSESNRYRVASSDGVTLLSQAKLLCVLQMPLPSVVIFVHGVNSEGEWFKATEEGLCKGLNRRLGRMEEHLFYSGKAAGQMAPMQYTGSLTADGFINPQMWSGNYLQPTSDTFSPVIHFRWGYKANKDELKRYGDKIFLNEQDYWGGGPFANGCGSLPDLWNLGVDPRIFGFLNIQGVNPTNRPIFETPPRSYNVMAALRLAKLIESIRKAQPDVPVTVVCHSQGNMVGLAAAFLGDRLSKDAGVRCVADTYVLANPPYSVLGTIPGDNSPAMEVWTDRMDKDSYGNRGRVGSTARADTLKKFLALIAQGKDREDQRDPLDFRMTMGNQNPGPDGKPLYDPDADRQSYGVQNHTYGRVTLYSCPHDQVISAAPLQGMGWRGLHPDEVAKVKGASLFTQRVFASGFKVGESGASAPASIPSTPTPGVYRTWQDDWRFTKGSTTLFFYPTSPPTRFNLVKNLRANEHWVAKILAVASAPVLYVVTMATSGLGLARANGEPPKNWYVVCDAPALPEPFTPQAMRFNNVVHVQDGTATSDFNEENDPAASYRNKDKSGNKDDPYDSFQPSTKDAILQDQMKPQGDVDSEAGQRYEDHAIARMEARHDNNPDWVKDGVVVGEAGPNAQMPEGYKAWRDKEITHLLDAAINNPTNHSTIMTNDMHAEKALAYDVAIGICRLTEKEMNDFRIEADWRFGSGLDKDNPNRIYFEYFLKGKMKTQFLQDWIKNDSDAKFPSEIDDKREGGKILVVGEVV</sequence>
<evidence type="ECO:0000313" key="3">
    <source>
        <dbReference type="EMBL" id="RAS28820.1"/>
    </source>
</evidence>